<feature type="region of interest" description="Disordered" evidence="3">
    <location>
        <begin position="53"/>
        <end position="81"/>
    </location>
</feature>
<feature type="compositionally biased region" description="Basic and acidic residues" evidence="3">
    <location>
        <begin position="474"/>
        <end position="484"/>
    </location>
</feature>
<sequence length="904" mass="101601">MKNLHVSLDLLLTFGEGIISEFLDAHKTMAEMTHVLAQLFVLLFSKGFGAAEESTEDTTCDGSQNVNGTGMGEGEGMNDVSDQIDDESQLLGTSEKQEDELGNSDKVQSNKDKGIEMEEDFTAETCSVSEDSGDDENEDEEDINFDSQMGQSEDGNQIVDEKLWNKEEDDKPENSVEKYESGPSVKETGVSDKEIRAREDDALPPDESGELGNDEPDKKLCNEENSNNISDDEGKSDDMNLDKNKAFEEPSGVQLSEQEQNLDDINTDDMDMDENQEMQETDSDPDEADEHVKDEDEQSIPTDHMGDEKSNQMDDDPEAKEEDADNVNMDLESSQATFESNKIESSLHPPLDHQPAEPVRDSHEAASSIETEMHWTSNGNMVTGLAPSRSSPFDEIPKTESAMPDTSDGAKLTSDQPKTHTSEDDIPSATKTPSNPYRSIGDAMKEWKERVKVAVDPQEQIDGPEDHDDDENADEYKYVSEFEKSTSQVLGSATSDQTRENIERKSPNEDDADVRKKEDVDRMDPVNEHPDTCNLTTGHSSLSKQKLDEEMRDTVVSNDELMEEQQQDNQNGSSSDMVSFERSYMKERMMPVDDIFKRSLDMKPMDLDLSEDVKQKAMADWKRYELATGKVSQQLAEQLRLVMEPTLASKLQGDYRTGKRINMKKVIPYIASHYRKDKIWLRRTRPNKRDYQVVVAVDDSRSMSESHCGSAALESLVTVCRAMSQLEVGQFAVASFGEKGNIRLLHDFDQPFTGDAGVKIISSLSFKQDNTIADDPVVDLLKYLNNMLDTAVVKARTPSGQNPLHQLILIIADGRFHEKEKLKRCVRNVLNRKRMVAFIVLDSPNESIMNVEEASFEGGKVSITKYLNSFPFPYYIILRNMETLPLALADLLRQWFELMQSTSD</sequence>
<feature type="compositionally biased region" description="Polar residues" evidence="3">
    <location>
        <begin position="145"/>
        <end position="155"/>
    </location>
</feature>
<feature type="domain" description="VWFA" evidence="4">
    <location>
        <begin position="692"/>
        <end position="892"/>
    </location>
</feature>
<dbReference type="InterPro" id="IPR002035">
    <property type="entry name" value="VWF_A"/>
</dbReference>
<evidence type="ECO:0000256" key="1">
    <source>
        <dbReference type="ARBA" id="ARBA00022741"/>
    </source>
</evidence>
<feature type="compositionally biased region" description="Basic and acidic residues" evidence="3">
    <location>
        <begin position="497"/>
        <end position="531"/>
    </location>
</feature>
<feature type="compositionally biased region" description="Acidic residues" evidence="3">
    <location>
        <begin position="260"/>
        <end position="289"/>
    </location>
</feature>
<dbReference type="AlphaFoldDB" id="A0AAX6IFC9"/>
<dbReference type="GO" id="GO:0030687">
    <property type="term" value="C:preribosome, large subunit precursor"/>
    <property type="evidence" value="ECO:0007669"/>
    <property type="project" value="TreeGrafter"/>
</dbReference>
<comment type="caution">
    <text evidence="5">The sequence shown here is derived from an EMBL/GenBank/DDBJ whole genome shotgun (WGS) entry which is preliminary data.</text>
</comment>
<feature type="compositionally biased region" description="Basic and acidic residues" evidence="3">
    <location>
        <begin position="189"/>
        <end position="201"/>
    </location>
</feature>
<feature type="compositionally biased region" description="Basic and acidic residues" evidence="3">
    <location>
        <begin position="159"/>
        <end position="180"/>
    </location>
</feature>
<reference evidence="5" key="2">
    <citation type="submission" date="2023-04" db="EMBL/GenBank/DDBJ databases">
        <authorList>
            <person name="Bruccoleri R.E."/>
            <person name="Oakeley E.J."/>
            <person name="Faust A.-M."/>
            <person name="Dessus-Babus S."/>
            <person name="Altorfer M."/>
            <person name="Burckhardt D."/>
            <person name="Oertli M."/>
            <person name="Naumann U."/>
            <person name="Petersen F."/>
            <person name="Wong J."/>
        </authorList>
    </citation>
    <scope>NUCLEOTIDE SEQUENCE</scope>
    <source>
        <strain evidence="5">GSM-AAB239-AS_SAM_17_03QT</strain>
        <tissue evidence="5">Leaf</tissue>
    </source>
</reference>
<feature type="compositionally biased region" description="Polar residues" evidence="3">
    <location>
        <begin position="368"/>
        <end position="381"/>
    </location>
</feature>
<reference evidence="5" key="1">
    <citation type="journal article" date="2023" name="GigaByte">
        <title>Genome assembly of the bearded iris, Iris pallida Lam.</title>
        <authorList>
            <person name="Bruccoleri R.E."/>
            <person name="Oakeley E.J."/>
            <person name="Faust A.M.E."/>
            <person name="Altorfer M."/>
            <person name="Dessus-Babus S."/>
            <person name="Burckhardt D."/>
            <person name="Oertli M."/>
            <person name="Naumann U."/>
            <person name="Petersen F."/>
            <person name="Wong J."/>
        </authorList>
    </citation>
    <scope>NUCLEOTIDE SEQUENCE</scope>
    <source>
        <strain evidence="5">GSM-AAB239-AS_SAM_17_03QT</strain>
    </source>
</reference>
<feature type="compositionally biased region" description="Polar residues" evidence="3">
    <location>
        <begin position="331"/>
        <end position="344"/>
    </location>
</feature>
<feature type="compositionally biased region" description="Acidic residues" evidence="3">
    <location>
        <begin position="202"/>
        <end position="214"/>
    </location>
</feature>
<evidence type="ECO:0000259" key="4">
    <source>
        <dbReference type="PROSITE" id="PS50234"/>
    </source>
</evidence>
<feature type="compositionally biased region" description="Acidic residues" evidence="3">
    <location>
        <begin position="313"/>
        <end position="325"/>
    </location>
</feature>
<feature type="compositionally biased region" description="Basic and acidic residues" evidence="3">
    <location>
        <begin position="443"/>
        <end position="453"/>
    </location>
</feature>
<feature type="compositionally biased region" description="Basic and acidic residues" evidence="3">
    <location>
        <begin position="232"/>
        <end position="248"/>
    </location>
</feature>
<proteinExistence type="predicted"/>
<dbReference type="PROSITE" id="PS50234">
    <property type="entry name" value="VWFA"/>
    <property type="match status" value="1"/>
</dbReference>
<keyword evidence="1" id="KW-0547">Nucleotide-binding</keyword>
<feature type="compositionally biased region" description="Basic and acidic residues" evidence="3">
    <location>
        <begin position="350"/>
        <end position="364"/>
    </location>
</feature>
<protein>
    <submittedName>
        <fullName evidence="5">Midasin</fullName>
    </submittedName>
</protein>
<dbReference type="Proteomes" id="UP001140949">
    <property type="component" value="Unassembled WGS sequence"/>
</dbReference>
<dbReference type="GO" id="GO:0005524">
    <property type="term" value="F:ATP binding"/>
    <property type="evidence" value="ECO:0007669"/>
    <property type="project" value="UniProtKB-KW"/>
</dbReference>
<accession>A0AAX6IFC9</accession>
<evidence type="ECO:0000313" key="5">
    <source>
        <dbReference type="EMBL" id="KAJ6851504.1"/>
    </source>
</evidence>
<keyword evidence="2" id="KW-0067">ATP-binding</keyword>
<evidence type="ECO:0000256" key="3">
    <source>
        <dbReference type="SAM" id="MobiDB-lite"/>
    </source>
</evidence>
<dbReference type="GO" id="GO:0005634">
    <property type="term" value="C:nucleus"/>
    <property type="evidence" value="ECO:0007669"/>
    <property type="project" value="TreeGrafter"/>
</dbReference>
<dbReference type="GO" id="GO:0000027">
    <property type="term" value="P:ribosomal large subunit assembly"/>
    <property type="evidence" value="ECO:0007669"/>
    <property type="project" value="TreeGrafter"/>
</dbReference>
<dbReference type="InterPro" id="IPR036465">
    <property type="entry name" value="vWFA_dom_sf"/>
</dbReference>
<gene>
    <name evidence="5" type="ORF">M6B38_259345</name>
</gene>
<dbReference type="EMBL" id="JANAVB010002199">
    <property type="protein sequence ID" value="KAJ6851504.1"/>
    <property type="molecule type" value="Genomic_DNA"/>
</dbReference>
<feature type="region of interest" description="Disordered" evidence="3">
    <location>
        <begin position="93"/>
        <end position="549"/>
    </location>
</feature>
<dbReference type="FunFam" id="3.40.50.410:FF:000114">
    <property type="entry name" value="Midasin"/>
    <property type="match status" value="1"/>
</dbReference>
<dbReference type="SUPFAM" id="SSF53300">
    <property type="entry name" value="vWA-like"/>
    <property type="match status" value="1"/>
</dbReference>
<dbReference type="PANTHER" id="PTHR48103:SF2">
    <property type="entry name" value="MIDASIN"/>
    <property type="match status" value="1"/>
</dbReference>
<dbReference type="GO" id="GO:0000055">
    <property type="term" value="P:ribosomal large subunit export from nucleus"/>
    <property type="evidence" value="ECO:0007669"/>
    <property type="project" value="TreeGrafter"/>
</dbReference>
<feature type="compositionally biased region" description="Acidic residues" evidence="3">
    <location>
        <begin position="462"/>
        <end position="473"/>
    </location>
</feature>
<feature type="compositionally biased region" description="Acidic residues" evidence="3">
    <location>
        <begin position="131"/>
        <end position="144"/>
    </location>
</feature>
<keyword evidence="6" id="KW-1185">Reference proteome</keyword>
<feature type="compositionally biased region" description="Polar residues" evidence="3">
    <location>
        <begin position="485"/>
        <end position="496"/>
    </location>
</feature>
<feature type="compositionally biased region" description="Polar residues" evidence="3">
    <location>
        <begin position="533"/>
        <end position="544"/>
    </location>
</feature>
<name>A0AAX6IFC9_IRIPA</name>
<evidence type="ECO:0000256" key="2">
    <source>
        <dbReference type="ARBA" id="ARBA00022840"/>
    </source>
</evidence>
<evidence type="ECO:0000313" key="6">
    <source>
        <dbReference type="Proteomes" id="UP001140949"/>
    </source>
</evidence>
<organism evidence="5 6">
    <name type="scientific">Iris pallida</name>
    <name type="common">Sweet iris</name>
    <dbReference type="NCBI Taxonomy" id="29817"/>
    <lineage>
        <taxon>Eukaryota</taxon>
        <taxon>Viridiplantae</taxon>
        <taxon>Streptophyta</taxon>
        <taxon>Embryophyta</taxon>
        <taxon>Tracheophyta</taxon>
        <taxon>Spermatophyta</taxon>
        <taxon>Magnoliopsida</taxon>
        <taxon>Liliopsida</taxon>
        <taxon>Asparagales</taxon>
        <taxon>Iridaceae</taxon>
        <taxon>Iridoideae</taxon>
        <taxon>Irideae</taxon>
        <taxon>Iris</taxon>
    </lineage>
</organism>
<dbReference type="PANTHER" id="PTHR48103">
    <property type="entry name" value="MIDASIN-RELATED"/>
    <property type="match status" value="1"/>
</dbReference>